<proteinExistence type="predicted"/>
<gene>
    <name evidence="2" type="ORF">GM49_1760</name>
</gene>
<reference evidence="2" key="1">
    <citation type="submission" date="2014-05" db="EMBL/GenBank/DDBJ databases">
        <title>Key roles for freshwater Actinobacteria revealed by deep metagenomic sequencing.</title>
        <authorList>
            <person name="Ghai R."/>
            <person name="Mizuno C.M."/>
            <person name="Picazo A."/>
            <person name="Camacho A."/>
            <person name="Rodriguez-Valera F."/>
        </authorList>
    </citation>
    <scope>NUCLEOTIDE SEQUENCE</scope>
</reference>
<accession>A0A094RFV5</accession>
<evidence type="ECO:0000256" key="1">
    <source>
        <dbReference type="SAM" id="Phobius"/>
    </source>
</evidence>
<sequence length="372" mass="40625">MKKVIASVFAIGLLLLSAPAASAEIVPVTITEPTHRQIDGVFIDDELTASLSYDGRLGQLVFNPPRGNRVWFIDAQLIEEVTAMTSDYVLLDGENGVGGDVAKNWLNQLSAITRSDQVSALPFGSPSAYWISKLSPDKSDFYLSYGTTRLTALLNRQINQMANYPTVTPPKLSNSTMAAYKKAQQAIALNNPYMTQDESERFQGQSAAVLHPDLDTSARSALALDLLSSSYALSQKIRLAPGRFTITSSKQNLPITLVNDFSNPAKISFRVETLNGKILVGDIADQEVGGTSKIQVMIPVEVVTSGKSTLVVKIFSEKKKQLGNPVFYPVNLQVISPIATWITTGAAVVLFLSALIQSFRRIRKKRRLKSDE</sequence>
<keyword evidence="1" id="KW-0812">Transmembrane</keyword>
<comment type="caution">
    <text evidence="2">The sequence shown here is derived from an EMBL/GenBank/DDBJ whole genome shotgun (WGS) entry which is preliminary data.</text>
</comment>
<keyword evidence="1" id="KW-0472">Membrane</keyword>
<dbReference type="AlphaFoldDB" id="A0A094RFV5"/>
<protein>
    <submittedName>
        <fullName evidence="2">Uncharacterized protein</fullName>
    </submittedName>
</protein>
<name>A0A094RFV5_9ZZZZ</name>
<evidence type="ECO:0000313" key="2">
    <source>
        <dbReference type="EMBL" id="KGA03503.1"/>
    </source>
</evidence>
<organism evidence="2">
    <name type="scientific">freshwater metagenome</name>
    <dbReference type="NCBI Taxonomy" id="449393"/>
    <lineage>
        <taxon>unclassified sequences</taxon>
        <taxon>metagenomes</taxon>
        <taxon>ecological metagenomes</taxon>
    </lineage>
</organism>
<keyword evidence="1" id="KW-1133">Transmembrane helix</keyword>
<dbReference type="Pfam" id="PF19516">
    <property type="entry name" value="DUF6049"/>
    <property type="match status" value="1"/>
</dbReference>
<feature type="transmembrane region" description="Helical" evidence="1">
    <location>
        <begin position="338"/>
        <end position="359"/>
    </location>
</feature>
<dbReference type="InterPro" id="IPR046112">
    <property type="entry name" value="DUF6049"/>
</dbReference>
<dbReference type="EMBL" id="JNSJ01000015">
    <property type="protein sequence ID" value="KGA03503.1"/>
    <property type="molecule type" value="Genomic_DNA"/>
</dbReference>